<evidence type="ECO:0000259" key="6">
    <source>
        <dbReference type="SMART" id="SM01340"/>
    </source>
</evidence>
<proteinExistence type="inferred from homology"/>
<dbReference type="AlphaFoldDB" id="A0A4V0Z036"/>
<dbReference type="GO" id="GO:0005524">
    <property type="term" value="F:ATP binding"/>
    <property type="evidence" value="ECO:0007669"/>
    <property type="project" value="InterPro"/>
</dbReference>
<keyword evidence="7" id="KW-0540">Nuclease</keyword>
<dbReference type="SMART" id="SM00853">
    <property type="entry name" value="MutL_C"/>
    <property type="match status" value="1"/>
</dbReference>
<dbReference type="SUPFAM" id="SSF55874">
    <property type="entry name" value="ATPase domain of HSP90 chaperone/DNA topoisomerase II/histidine kinase"/>
    <property type="match status" value="1"/>
</dbReference>
<evidence type="ECO:0000256" key="1">
    <source>
        <dbReference type="ARBA" id="ARBA00006082"/>
    </source>
</evidence>
<dbReference type="Gene3D" id="3.30.1370.100">
    <property type="entry name" value="MutL, C-terminal domain, regulatory subdomain"/>
    <property type="match status" value="1"/>
</dbReference>
<dbReference type="InterPro" id="IPR020568">
    <property type="entry name" value="Ribosomal_Su5_D2-typ_SF"/>
</dbReference>
<dbReference type="PROSITE" id="PS00058">
    <property type="entry name" value="DNA_MISMATCH_REPAIR_1"/>
    <property type="match status" value="1"/>
</dbReference>
<name>A0A4V0Z036_KTERU</name>
<dbReference type="GO" id="GO:0030983">
    <property type="term" value="F:mismatched DNA binding"/>
    <property type="evidence" value="ECO:0007669"/>
    <property type="project" value="InterPro"/>
</dbReference>
<comment type="similarity">
    <text evidence="1 4">Belongs to the DNA mismatch repair MutL/HexB family.</text>
</comment>
<dbReference type="InterPro" id="IPR020667">
    <property type="entry name" value="DNA_mismatch_repair_MutL"/>
</dbReference>
<dbReference type="PANTHER" id="PTHR10073:SF12">
    <property type="entry name" value="DNA MISMATCH REPAIR PROTEIN MLH1"/>
    <property type="match status" value="1"/>
</dbReference>
<dbReference type="InterPro" id="IPR042121">
    <property type="entry name" value="MutL_C_regsub"/>
</dbReference>
<sequence>MSQVYNSVPDQHMSLQRTPMRELSQDVAERIAAGEVVERPASVVKELIENALDAGAHEIRIELRGAGLRMIRVIDDGYGILEGELEEACLHHTTSKISAFEDLDHLRTLGFRGEALASIAKVAEVTILSRAIETAGQEEEQPGHWITLRGGELIQRGRRARLPGTTVTVNDLFYNVPARLKFMRGARTENGHVLQLLQRYALGYPAIRFSLLVDERTLLQTSGSGELVLTLAELYRLPLTEMIEEIDVRDAEGHYHIYGALGNRVLAQSGRQYITLFVNGRWVQVRFLQEALERGYRTLLPRGKHPLLVLHLDVPPAEVDANVHPGKIEVRLAEEDKIVAALTQAVRSVLERSPASPEPIDFPGPILATQRRLPGPRRRGLHVAETAEEYKAQATAPVSGEILAHLHPLAQLQQAVILAEAPDGSLYLIDQHRAHERIIYEHLRLTYAGFNADDAQEESADAHLLLEPVIVEMKRHQAELLEMRLPMLRGLGLECERFGGRSFLIRSVPGGEGGEQLVAHLPELAEIAAEDSADWEDHLLIGLACRSALRRGRELNSSEQQTLLKALANVAAPAVCPHGSPILLHYSRTFLIDKFDW</sequence>
<dbReference type="GO" id="GO:0004519">
    <property type="term" value="F:endonuclease activity"/>
    <property type="evidence" value="ECO:0007669"/>
    <property type="project" value="UniProtKB-KW"/>
</dbReference>
<feature type="domain" description="DNA mismatch repair protein S5" evidence="6">
    <location>
        <begin position="231"/>
        <end position="351"/>
    </location>
</feature>
<dbReference type="CDD" id="cd16926">
    <property type="entry name" value="HATPase_MutL-MLH-PMS-like"/>
    <property type="match status" value="1"/>
</dbReference>
<comment type="function">
    <text evidence="4">This protein is involved in the repair of mismatches in DNA. It is required for dam-dependent methyl-directed DNA mismatch repair. May act as a 'molecular matchmaker', a protein that promotes the formation of a stable complex between two or more DNA-binding proteins in an ATP-dependent manner without itself being part of a final effector complex.</text>
</comment>
<dbReference type="CDD" id="cd00782">
    <property type="entry name" value="MutL_Trans"/>
    <property type="match status" value="1"/>
</dbReference>
<dbReference type="InterPro" id="IPR013507">
    <property type="entry name" value="DNA_mismatch_S5_2-like"/>
</dbReference>
<dbReference type="InterPro" id="IPR002099">
    <property type="entry name" value="MutL/Mlh/PMS"/>
</dbReference>
<dbReference type="InterPro" id="IPR014721">
    <property type="entry name" value="Ribsml_uS5_D2-typ_fold_subgr"/>
</dbReference>
<evidence type="ECO:0000313" key="7">
    <source>
        <dbReference type="EMBL" id="QBD81851.1"/>
    </source>
</evidence>
<protein>
    <recommendedName>
        <fullName evidence="4">DNA mismatch repair protein MutL</fullName>
    </recommendedName>
</protein>
<dbReference type="EMBL" id="CP035758">
    <property type="protein sequence ID" value="QBD81851.1"/>
    <property type="molecule type" value="Genomic_DNA"/>
</dbReference>
<dbReference type="GO" id="GO:0016887">
    <property type="term" value="F:ATP hydrolysis activity"/>
    <property type="evidence" value="ECO:0007669"/>
    <property type="project" value="InterPro"/>
</dbReference>
<dbReference type="InterPro" id="IPR037198">
    <property type="entry name" value="MutL_C_sf"/>
</dbReference>
<dbReference type="Proteomes" id="UP000290365">
    <property type="component" value="Chromosome"/>
</dbReference>
<dbReference type="NCBIfam" id="TIGR00585">
    <property type="entry name" value="mutl"/>
    <property type="match status" value="1"/>
</dbReference>
<dbReference type="InterPro" id="IPR014790">
    <property type="entry name" value="MutL_C"/>
</dbReference>
<accession>A0A4V0Z036</accession>
<evidence type="ECO:0000256" key="3">
    <source>
        <dbReference type="ARBA" id="ARBA00023204"/>
    </source>
</evidence>
<dbReference type="HAMAP" id="MF_00149">
    <property type="entry name" value="DNA_mis_repair"/>
    <property type="match status" value="1"/>
</dbReference>
<dbReference type="OrthoDB" id="9763467at2"/>
<dbReference type="Pfam" id="PF01119">
    <property type="entry name" value="DNA_mis_repair"/>
    <property type="match status" value="1"/>
</dbReference>
<keyword evidence="7" id="KW-0255">Endonuclease</keyword>
<reference evidence="7 8" key="1">
    <citation type="submission" date="2019-01" db="EMBL/GenBank/DDBJ databases">
        <title>Ktedonosporobacter rubrisoli SCAWS-G2.</title>
        <authorList>
            <person name="Huang Y."/>
            <person name="Yan B."/>
        </authorList>
    </citation>
    <scope>NUCLEOTIDE SEQUENCE [LARGE SCALE GENOMIC DNA]</scope>
    <source>
        <strain evidence="7 8">SCAWS-G2</strain>
    </source>
</reference>
<dbReference type="InterPro" id="IPR042120">
    <property type="entry name" value="MutL_C_dimsub"/>
</dbReference>
<evidence type="ECO:0000313" key="8">
    <source>
        <dbReference type="Proteomes" id="UP000290365"/>
    </source>
</evidence>
<dbReference type="InterPro" id="IPR014762">
    <property type="entry name" value="DNA_mismatch_repair_CS"/>
</dbReference>
<keyword evidence="2 4" id="KW-0227">DNA damage</keyword>
<evidence type="ECO:0000256" key="4">
    <source>
        <dbReference type="HAMAP-Rule" id="MF_00149"/>
    </source>
</evidence>
<dbReference type="GO" id="GO:0006298">
    <property type="term" value="P:mismatch repair"/>
    <property type="evidence" value="ECO:0007669"/>
    <property type="project" value="UniProtKB-UniRule"/>
</dbReference>
<dbReference type="GO" id="GO:0032300">
    <property type="term" value="C:mismatch repair complex"/>
    <property type="evidence" value="ECO:0007669"/>
    <property type="project" value="InterPro"/>
</dbReference>
<keyword evidence="8" id="KW-1185">Reference proteome</keyword>
<evidence type="ECO:0000259" key="5">
    <source>
        <dbReference type="SMART" id="SM00853"/>
    </source>
</evidence>
<organism evidence="7 8">
    <name type="scientific">Ktedonosporobacter rubrisoli</name>
    <dbReference type="NCBI Taxonomy" id="2509675"/>
    <lineage>
        <taxon>Bacteria</taxon>
        <taxon>Bacillati</taxon>
        <taxon>Chloroflexota</taxon>
        <taxon>Ktedonobacteria</taxon>
        <taxon>Ktedonobacterales</taxon>
        <taxon>Ktedonosporobacteraceae</taxon>
        <taxon>Ktedonosporobacter</taxon>
    </lineage>
</organism>
<dbReference type="SUPFAM" id="SSF54211">
    <property type="entry name" value="Ribosomal protein S5 domain 2-like"/>
    <property type="match status" value="1"/>
</dbReference>
<keyword evidence="3 4" id="KW-0234">DNA repair</keyword>
<dbReference type="Gene3D" id="3.30.230.10">
    <property type="match status" value="1"/>
</dbReference>
<dbReference type="SUPFAM" id="SSF118116">
    <property type="entry name" value="DNA mismatch repair protein MutL"/>
    <property type="match status" value="1"/>
</dbReference>
<dbReference type="PANTHER" id="PTHR10073">
    <property type="entry name" value="DNA MISMATCH REPAIR PROTEIN MLH, PMS, MUTL"/>
    <property type="match status" value="1"/>
</dbReference>
<keyword evidence="7" id="KW-0378">Hydrolase</keyword>
<evidence type="ECO:0000256" key="2">
    <source>
        <dbReference type="ARBA" id="ARBA00022763"/>
    </source>
</evidence>
<dbReference type="Pfam" id="PF13589">
    <property type="entry name" value="HATPase_c_3"/>
    <property type="match status" value="1"/>
</dbReference>
<dbReference type="Gene3D" id="3.30.1540.20">
    <property type="entry name" value="MutL, C-terminal domain, dimerisation subdomain"/>
    <property type="match status" value="1"/>
</dbReference>
<dbReference type="SMART" id="SM01340">
    <property type="entry name" value="DNA_mis_repair"/>
    <property type="match status" value="1"/>
</dbReference>
<gene>
    <name evidence="4 7" type="primary">mutL</name>
    <name evidence="7" type="ORF">EPA93_40110</name>
</gene>
<dbReference type="Gene3D" id="3.30.565.10">
    <property type="entry name" value="Histidine kinase-like ATPase, C-terminal domain"/>
    <property type="match status" value="1"/>
</dbReference>
<dbReference type="KEGG" id="kbs:EPA93_40110"/>
<dbReference type="Pfam" id="PF08676">
    <property type="entry name" value="MutL_C"/>
    <property type="match status" value="1"/>
</dbReference>
<dbReference type="FunFam" id="3.30.565.10:FF:000003">
    <property type="entry name" value="DNA mismatch repair endonuclease MutL"/>
    <property type="match status" value="1"/>
</dbReference>
<dbReference type="GO" id="GO:0140664">
    <property type="term" value="F:ATP-dependent DNA damage sensor activity"/>
    <property type="evidence" value="ECO:0007669"/>
    <property type="project" value="InterPro"/>
</dbReference>
<dbReference type="InterPro" id="IPR038973">
    <property type="entry name" value="MutL/Mlh/Pms-like"/>
</dbReference>
<feature type="domain" description="MutL C-terminal dimerisation" evidence="5">
    <location>
        <begin position="408"/>
        <end position="555"/>
    </location>
</feature>
<dbReference type="InterPro" id="IPR036890">
    <property type="entry name" value="HATPase_C_sf"/>
</dbReference>